<comment type="caution">
    <text evidence="1">The sequence shown here is derived from an EMBL/GenBank/DDBJ whole genome shotgun (WGS) entry which is preliminary data.</text>
</comment>
<reference evidence="1" key="1">
    <citation type="journal article" date="2019" name="bioRxiv">
        <title>The Genome of the Zebra Mussel, Dreissena polymorpha: A Resource for Invasive Species Research.</title>
        <authorList>
            <person name="McCartney M.A."/>
            <person name="Auch B."/>
            <person name="Kono T."/>
            <person name="Mallez S."/>
            <person name="Zhang Y."/>
            <person name="Obille A."/>
            <person name="Becker A."/>
            <person name="Abrahante J.E."/>
            <person name="Garbe J."/>
            <person name="Badalamenti J.P."/>
            <person name="Herman A."/>
            <person name="Mangelson H."/>
            <person name="Liachko I."/>
            <person name="Sullivan S."/>
            <person name="Sone E.D."/>
            <person name="Koren S."/>
            <person name="Silverstein K.A.T."/>
            <person name="Beckman K.B."/>
            <person name="Gohl D.M."/>
        </authorList>
    </citation>
    <scope>NUCLEOTIDE SEQUENCE</scope>
    <source>
        <strain evidence="1">Duluth1</strain>
        <tissue evidence="1">Whole animal</tissue>
    </source>
</reference>
<accession>A0A9D4FBD3</accession>
<dbReference type="EMBL" id="JAIWYP010000007">
    <property type="protein sequence ID" value="KAH3795685.1"/>
    <property type="molecule type" value="Genomic_DNA"/>
</dbReference>
<gene>
    <name evidence="1" type="ORF">DPMN_149241</name>
</gene>
<dbReference type="Proteomes" id="UP000828390">
    <property type="component" value="Unassembled WGS sequence"/>
</dbReference>
<protein>
    <submittedName>
        <fullName evidence="1">Uncharacterized protein</fullName>
    </submittedName>
</protein>
<sequence length="50" mass="5835">MIHIIENKANVTCAPGYRLHGSDDNENVTENYRMFAYGYWSKPNWLSAKE</sequence>
<reference evidence="1" key="2">
    <citation type="submission" date="2020-11" db="EMBL/GenBank/DDBJ databases">
        <authorList>
            <person name="McCartney M.A."/>
            <person name="Auch B."/>
            <person name="Kono T."/>
            <person name="Mallez S."/>
            <person name="Becker A."/>
            <person name="Gohl D.M."/>
            <person name="Silverstein K.A.T."/>
            <person name="Koren S."/>
            <person name="Bechman K.B."/>
            <person name="Herman A."/>
            <person name="Abrahante J.E."/>
            <person name="Garbe J."/>
        </authorList>
    </citation>
    <scope>NUCLEOTIDE SEQUENCE</scope>
    <source>
        <strain evidence="1">Duluth1</strain>
        <tissue evidence="1">Whole animal</tissue>
    </source>
</reference>
<proteinExistence type="predicted"/>
<keyword evidence="2" id="KW-1185">Reference proteome</keyword>
<evidence type="ECO:0000313" key="1">
    <source>
        <dbReference type="EMBL" id="KAH3795685.1"/>
    </source>
</evidence>
<evidence type="ECO:0000313" key="2">
    <source>
        <dbReference type="Proteomes" id="UP000828390"/>
    </source>
</evidence>
<organism evidence="1 2">
    <name type="scientific">Dreissena polymorpha</name>
    <name type="common">Zebra mussel</name>
    <name type="synonym">Mytilus polymorpha</name>
    <dbReference type="NCBI Taxonomy" id="45954"/>
    <lineage>
        <taxon>Eukaryota</taxon>
        <taxon>Metazoa</taxon>
        <taxon>Spiralia</taxon>
        <taxon>Lophotrochozoa</taxon>
        <taxon>Mollusca</taxon>
        <taxon>Bivalvia</taxon>
        <taxon>Autobranchia</taxon>
        <taxon>Heteroconchia</taxon>
        <taxon>Euheterodonta</taxon>
        <taxon>Imparidentia</taxon>
        <taxon>Neoheterodontei</taxon>
        <taxon>Myida</taxon>
        <taxon>Dreissenoidea</taxon>
        <taxon>Dreissenidae</taxon>
        <taxon>Dreissena</taxon>
    </lineage>
</organism>
<dbReference type="AlphaFoldDB" id="A0A9D4FBD3"/>
<name>A0A9D4FBD3_DREPO</name>